<evidence type="ECO:0000313" key="1">
    <source>
        <dbReference type="EMBL" id="RUO56257.1"/>
    </source>
</evidence>
<reference evidence="2" key="1">
    <citation type="journal article" date="2018" name="Front. Microbiol.">
        <title>Genome-Based Analysis Reveals the Taxonomy and Diversity of the Family Idiomarinaceae.</title>
        <authorList>
            <person name="Liu Y."/>
            <person name="Lai Q."/>
            <person name="Shao Z."/>
        </authorList>
    </citation>
    <scope>NUCLEOTIDE SEQUENCE [LARGE SCALE GENOMIC DNA]</scope>
    <source>
        <strain evidence="2">PO-M2</strain>
    </source>
</reference>
<protein>
    <submittedName>
        <fullName evidence="1">Uncharacterized protein</fullName>
    </submittedName>
</protein>
<proteinExistence type="predicted"/>
<organism evidence="1 2">
    <name type="scientific">Pseudidiomarina homiensis</name>
    <dbReference type="NCBI Taxonomy" id="364198"/>
    <lineage>
        <taxon>Bacteria</taxon>
        <taxon>Pseudomonadati</taxon>
        <taxon>Pseudomonadota</taxon>
        <taxon>Gammaproteobacteria</taxon>
        <taxon>Alteromonadales</taxon>
        <taxon>Idiomarinaceae</taxon>
        <taxon>Pseudidiomarina</taxon>
    </lineage>
</organism>
<keyword evidence="2" id="KW-1185">Reference proteome</keyword>
<comment type="caution">
    <text evidence="1">The sequence shown here is derived from an EMBL/GenBank/DDBJ whole genome shotgun (WGS) entry which is preliminary data.</text>
</comment>
<dbReference type="Proteomes" id="UP000287649">
    <property type="component" value="Unassembled WGS sequence"/>
</dbReference>
<sequence length="64" mass="7656">MEKQRMSRNYDDKKTNYTYDLPRMEAAVEGRDSEEVVELKGAMTPEEVQRQMEQVYYQMQTLEG</sequence>
<dbReference type="EMBL" id="PIPX01000001">
    <property type="protein sequence ID" value="RUO56257.1"/>
    <property type="molecule type" value="Genomic_DNA"/>
</dbReference>
<gene>
    <name evidence="1" type="ORF">CWI70_05765</name>
</gene>
<accession>A0A432Y5P1</accession>
<dbReference type="AlphaFoldDB" id="A0A432Y5P1"/>
<name>A0A432Y5P1_9GAMM</name>
<evidence type="ECO:0000313" key="2">
    <source>
        <dbReference type="Proteomes" id="UP000287649"/>
    </source>
</evidence>